<keyword evidence="4" id="KW-0378">Hydrolase</keyword>
<protein>
    <recommendedName>
        <fullName evidence="3">glucan 1,4-alpha-glucosidase</fullName>
        <ecNumber evidence="3">3.2.1.3</ecNumber>
    </recommendedName>
    <alternativeName>
        <fullName evidence="9">1,4-alpha-D-glucan glucohydrolase</fullName>
    </alternativeName>
    <alternativeName>
        <fullName evidence="8">Glucan 1,4-alpha-glucosidase</fullName>
    </alternativeName>
</protein>
<evidence type="ECO:0000256" key="6">
    <source>
        <dbReference type="ARBA" id="ARBA00023295"/>
    </source>
</evidence>
<dbReference type="InterPro" id="IPR012341">
    <property type="entry name" value="6hp_glycosidase-like_sf"/>
</dbReference>
<dbReference type="SUPFAM" id="SSF48208">
    <property type="entry name" value="Six-hairpin glycosidases"/>
    <property type="match status" value="1"/>
</dbReference>
<dbReference type="EC" id="3.2.1.3" evidence="3"/>
<name>A0A6A6UJ83_9PEZI</name>
<comment type="similarity">
    <text evidence="2">Belongs to the glycosyl hydrolase 15 family.</text>
</comment>
<dbReference type="PANTHER" id="PTHR31616">
    <property type="entry name" value="TREHALASE"/>
    <property type="match status" value="1"/>
</dbReference>
<evidence type="ECO:0000259" key="10">
    <source>
        <dbReference type="Pfam" id="PF00723"/>
    </source>
</evidence>
<keyword evidence="6" id="KW-0326">Glycosidase</keyword>
<dbReference type="InterPro" id="IPR011613">
    <property type="entry name" value="GH15-like"/>
</dbReference>
<evidence type="ECO:0000313" key="11">
    <source>
        <dbReference type="EMBL" id="KAF2672335.1"/>
    </source>
</evidence>
<reference evidence="11" key="1">
    <citation type="journal article" date="2020" name="Stud. Mycol.">
        <title>101 Dothideomycetes genomes: a test case for predicting lifestyles and emergence of pathogens.</title>
        <authorList>
            <person name="Haridas S."/>
            <person name="Albert R."/>
            <person name="Binder M."/>
            <person name="Bloem J."/>
            <person name="Labutti K."/>
            <person name="Salamov A."/>
            <person name="Andreopoulos B."/>
            <person name="Baker S."/>
            <person name="Barry K."/>
            <person name="Bills G."/>
            <person name="Bluhm B."/>
            <person name="Cannon C."/>
            <person name="Castanera R."/>
            <person name="Culley D."/>
            <person name="Daum C."/>
            <person name="Ezra D."/>
            <person name="Gonzalez J."/>
            <person name="Henrissat B."/>
            <person name="Kuo A."/>
            <person name="Liang C."/>
            <person name="Lipzen A."/>
            <person name="Lutzoni F."/>
            <person name="Magnuson J."/>
            <person name="Mondo S."/>
            <person name="Nolan M."/>
            <person name="Ohm R."/>
            <person name="Pangilinan J."/>
            <person name="Park H.-J."/>
            <person name="Ramirez L."/>
            <person name="Alfaro M."/>
            <person name="Sun H."/>
            <person name="Tritt A."/>
            <person name="Yoshinaga Y."/>
            <person name="Zwiers L.-H."/>
            <person name="Turgeon B."/>
            <person name="Goodwin S."/>
            <person name="Spatafora J."/>
            <person name="Crous P."/>
            <person name="Grigoriev I."/>
        </authorList>
    </citation>
    <scope>NUCLEOTIDE SEQUENCE</scope>
    <source>
        <strain evidence="11">CBS 115976</strain>
    </source>
</reference>
<dbReference type="GO" id="GO:0000324">
    <property type="term" value="C:fungal-type vacuole"/>
    <property type="evidence" value="ECO:0007669"/>
    <property type="project" value="TreeGrafter"/>
</dbReference>
<evidence type="ECO:0000256" key="3">
    <source>
        <dbReference type="ARBA" id="ARBA00012593"/>
    </source>
</evidence>
<dbReference type="InterPro" id="IPR008928">
    <property type="entry name" value="6-hairpin_glycosidase_sf"/>
</dbReference>
<comment type="catalytic activity">
    <reaction evidence="1">
        <text>Hydrolysis of terminal (1-&gt;4)-linked alpha-D-glucose residues successively from non-reducing ends of the chains with release of beta-D-glucose.</text>
        <dbReference type="EC" id="3.2.1.3"/>
    </reaction>
</comment>
<dbReference type="Pfam" id="PF00723">
    <property type="entry name" value="Glyco_hydro_15"/>
    <property type="match status" value="1"/>
</dbReference>
<evidence type="ECO:0000256" key="2">
    <source>
        <dbReference type="ARBA" id="ARBA00006188"/>
    </source>
</evidence>
<evidence type="ECO:0000256" key="7">
    <source>
        <dbReference type="ARBA" id="ARBA00023326"/>
    </source>
</evidence>
<evidence type="ECO:0000256" key="5">
    <source>
        <dbReference type="ARBA" id="ARBA00023277"/>
    </source>
</evidence>
<evidence type="ECO:0000256" key="4">
    <source>
        <dbReference type="ARBA" id="ARBA00022801"/>
    </source>
</evidence>
<keyword evidence="12" id="KW-1185">Reference proteome</keyword>
<evidence type="ECO:0000256" key="1">
    <source>
        <dbReference type="ARBA" id="ARBA00001863"/>
    </source>
</evidence>
<keyword evidence="5" id="KW-0119">Carbohydrate metabolism</keyword>
<evidence type="ECO:0000256" key="9">
    <source>
        <dbReference type="ARBA" id="ARBA00033473"/>
    </source>
</evidence>
<dbReference type="OrthoDB" id="6123450at2759"/>
<dbReference type="Proteomes" id="UP000799302">
    <property type="component" value="Unassembled WGS sequence"/>
</dbReference>
<dbReference type="GO" id="GO:0004339">
    <property type="term" value="F:glucan 1,4-alpha-glucosidase activity"/>
    <property type="evidence" value="ECO:0007669"/>
    <property type="project" value="UniProtKB-EC"/>
</dbReference>
<feature type="domain" description="GH15-like" evidence="10">
    <location>
        <begin position="62"/>
        <end position="515"/>
    </location>
</feature>
<dbReference type="Gene3D" id="1.50.10.10">
    <property type="match status" value="1"/>
</dbReference>
<organism evidence="11 12">
    <name type="scientific">Microthyrium microscopicum</name>
    <dbReference type="NCBI Taxonomy" id="703497"/>
    <lineage>
        <taxon>Eukaryota</taxon>
        <taxon>Fungi</taxon>
        <taxon>Dikarya</taxon>
        <taxon>Ascomycota</taxon>
        <taxon>Pezizomycotina</taxon>
        <taxon>Dothideomycetes</taxon>
        <taxon>Dothideomycetes incertae sedis</taxon>
        <taxon>Microthyriales</taxon>
        <taxon>Microthyriaceae</taxon>
        <taxon>Microthyrium</taxon>
    </lineage>
</organism>
<dbReference type="InterPro" id="IPR000165">
    <property type="entry name" value="Glucoamylase"/>
</dbReference>
<proteinExistence type="inferred from homology"/>
<keyword evidence="7" id="KW-0624">Polysaccharide degradation</keyword>
<evidence type="ECO:0000313" key="12">
    <source>
        <dbReference type="Proteomes" id="UP000799302"/>
    </source>
</evidence>
<evidence type="ECO:0000256" key="8">
    <source>
        <dbReference type="ARBA" id="ARBA00033442"/>
    </source>
</evidence>
<dbReference type="GO" id="GO:0000272">
    <property type="term" value="P:polysaccharide catabolic process"/>
    <property type="evidence" value="ECO:0007669"/>
    <property type="project" value="UniProtKB-KW"/>
</dbReference>
<dbReference type="PRINTS" id="PR00736">
    <property type="entry name" value="GLHYDRLASE15"/>
</dbReference>
<sequence length="521" mass="56943">MIPIIPLVCVAYFILYAFARSIPVPQRTAQILLSGAYHELAADFGPQLSLDAWIERQEKQSLANLLDNVAPGGKNTKNAAPGTVIASPSQSHPDYYSQWIRDAGITLSTLVNFYQQNSSSVLSTSTIVPILESYAKLSTKIQQTPNPSGDFSDLSGLGEPKFMVDGTPFTGNWGRPQRDGPALRALTLMAYLRTYNASHPALWTSSGADNNPFADLYDGALPAHSVVKADLEYVAKYWSAPGFDLWEEVQGLHFFTAMVQLRALREGAHLASAFNDPGAARWYHAQADALSELTQTFWSNEKGHLVETLDSSRSGLDCGLLLGAIHGSNEEDVSASPFPPYSDEVLSSLLALVKDQRYRFPVNAVPTPPSTDDFDKLAGTGVGRYPEDIYDGYGTSPAGGNPWFLCTSSVSEILFRTSTHLQQTRSLKFGLRGVAFWQALLPKMDVQADREYGADSEEFKAALQRLKSAGDSFLAVVRTHTSGDGSMSEQFDRVTGFERGATHLTWSYGAFLQAIEARKRA</sequence>
<dbReference type="EMBL" id="MU004232">
    <property type="protein sequence ID" value="KAF2672335.1"/>
    <property type="molecule type" value="Genomic_DNA"/>
</dbReference>
<dbReference type="PANTHER" id="PTHR31616:SF9">
    <property type="entry name" value="GLUCOAMYLASE, INTRACELLULAR SPORULATION-SPECIFIC"/>
    <property type="match status" value="1"/>
</dbReference>
<gene>
    <name evidence="11" type="ORF">BT63DRAFT_193919</name>
</gene>
<dbReference type="AlphaFoldDB" id="A0A6A6UJ83"/>
<accession>A0A6A6UJ83</accession>